<sequence length="140" mass="15850">MPEVKQTKVPLRRVSSDDFAVVVGGEEYHPHAGEWVEFKGSPSVEETLTLLKFSDIPSTLTAEDVPLVKAILEEITVYLERSVIKWNWTDADKRPYPTPDGVLRSLSFDEIGYLVEKAFAQLPPEQQKKVRRPRSRARGG</sequence>
<protein>
    <submittedName>
        <fullName evidence="1">Uncharacterized protein</fullName>
    </submittedName>
</protein>
<proteinExistence type="predicted"/>
<organism evidence="1">
    <name type="scientific">marine sediment metagenome</name>
    <dbReference type="NCBI Taxonomy" id="412755"/>
    <lineage>
        <taxon>unclassified sequences</taxon>
        <taxon>metagenomes</taxon>
        <taxon>ecological metagenomes</taxon>
    </lineage>
</organism>
<gene>
    <name evidence="1" type="ORF">LCGC14_1243590</name>
</gene>
<comment type="caution">
    <text evidence="1">The sequence shown here is derived from an EMBL/GenBank/DDBJ whole genome shotgun (WGS) entry which is preliminary data.</text>
</comment>
<dbReference type="EMBL" id="LAZR01006742">
    <property type="protein sequence ID" value="KKM89940.1"/>
    <property type="molecule type" value="Genomic_DNA"/>
</dbReference>
<reference evidence="1" key="1">
    <citation type="journal article" date="2015" name="Nature">
        <title>Complex archaea that bridge the gap between prokaryotes and eukaryotes.</title>
        <authorList>
            <person name="Spang A."/>
            <person name="Saw J.H."/>
            <person name="Jorgensen S.L."/>
            <person name="Zaremba-Niedzwiedzka K."/>
            <person name="Martijn J."/>
            <person name="Lind A.E."/>
            <person name="van Eijk R."/>
            <person name="Schleper C."/>
            <person name="Guy L."/>
            <person name="Ettema T.J."/>
        </authorList>
    </citation>
    <scope>NUCLEOTIDE SEQUENCE</scope>
</reference>
<evidence type="ECO:0000313" key="1">
    <source>
        <dbReference type="EMBL" id="KKM89940.1"/>
    </source>
</evidence>
<name>A0A0F9NMC8_9ZZZZ</name>
<accession>A0A0F9NMC8</accession>
<dbReference type="AlphaFoldDB" id="A0A0F9NMC8"/>